<evidence type="ECO:0000313" key="3">
    <source>
        <dbReference type="Proteomes" id="UP000235777"/>
    </source>
</evidence>
<feature type="transmembrane region" description="Helical" evidence="1">
    <location>
        <begin position="72"/>
        <end position="94"/>
    </location>
</feature>
<organism evidence="2 3">
    <name type="scientific">Trinickia symbiotica</name>
    <dbReference type="NCBI Taxonomy" id="863227"/>
    <lineage>
        <taxon>Bacteria</taxon>
        <taxon>Pseudomonadati</taxon>
        <taxon>Pseudomonadota</taxon>
        <taxon>Betaproteobacteria</taxon>
        <taxon>Burkholderiales</taxon>
        <taxon>Burkholderiaceae</taxon>
        <taxon>Trinickia</taxon>
    </lineage>
</organism>
<gene>
    <name evidence="2" type="ORF">C0Z20_15555</name>
</gene>
<keyword evidence="1" id="KW-0472">Membrane</keyword>
<dbReference type="UniPathway" id="UPA00286"/>
<dbReference type="AlphaFoldDB" id="A0A2N7X2C9"/>
<keyword evidence="1" id="KW-1133">Transmembrane helix</keyword>
<evidence type="ECO:0000256" key="1">
    <source>
        <dbReference type="SAM" id="Phobius"/>
    </source>
</evidence>
<keyword evidence="1" id="KW-0812">Transmembrane</keyword>
<name>A0A2N7X2C9_9BURK</name>
<protein>
    <submittedName>
        <fullName evidence="2">Uncharacterized protein</fullName>
    </submittedName>
</protein>
<evidence type="ECO:0000313" key="2">
    <source>
        <dbReference type="EMBL" id="PMS35760.1"/>
    </source>
</evidence>
<dbReference type="EMBL" id="PNYC01000009">
    <property type="protein sequence ID" value="PMS35760.1"/>
    <property type="molecule type" value="Genomic_DNA"/>
</dbReference>
<dbReference type="Proteomes" id="UP000235777">
    <property type="component" value="Unassembled WGS sequence"/>
</dbReference>
<dbReference type="GO" id="GO:0042121">
    <property type="term" value="P:alginic acid biosynthetic process"/>
    <property type="evidence" value="ECO:0007669"/>
    <property type="project" value="UniProtKB-UniPathway"/>
</dbReference>
<sequence>MRRARMSISRCNTGSGWQVTIVRAGCFLKRCFLTDRRACDGATVHAAPRGPLMQYDEAMTNERKMKMKQSNLSLSVACCAAAIALGAIVAPTVASAAAQDVANLYGPQPPADATYLRVVNLSGQAVRVALPGSARAGVLAAGAATKLSVVPAGTPLRVAVDGKDFAPEPSTKAPADALAATNATAGTVITVALTRDADGWHTQRIAQPYATTDALRATLRVLNFAGGCDGKVIVDGSHAAVFANVPATEAAQRTINPVAANLVGQCGAASTAAFALPKLAAGDSYTLILSGSAAKPVLSGTRDELAWPAPTN</sequence>
<accession>A0A2N7X2C9</accession>
<comment type="caution">
    <text evidence="2">The sequence shown here is derived from an EMBL/GenBank/DDBJ whole genome shotgun (WGS) entry which is preliminary data.</text>
</comment>
<reference evidence="2 3" key="1">
    <citation type="submission" date="2018-01" db="EMBL/GenBank/DDBJ databases">
        <title>Whole genome analyses suggest that Burkholderia sensu lato contains two further novel genera in the rhizoxinica-symbiotica group Mycetohabitans gen. nov., and Trinickia gen. nov.: implications for the evolution of diazotrophy and nodulation in the Burkholderiaceae.</title>
        <authorList>
            <person name="Estrada-de los Santos P."/>
            <person name="Palmer M."/>
            <person name="Chavez-Ramirez B."/>
            <person name="Beukes C."/>
            <person name="Steenkamp E.T."/>
            <person name="Hirsch A.M."/>
            <person name="Manyaka P."/>
            <person name="Maluk M."/>
            <person name="Lafos M."/>
            <person name="Crook M."/>
            <person name="Gross E."/>
            <person name="Simon M.F."/>
            <person name="Bueno dos Reis Junior F."/>
            <person name="Poole P.S."/>
            <person name="Venter S.N."/>
            <person name="James E.K."/>
        </authorList>
    </citation>
    <scope>NUCLEOTIDE SEQUENCE [LARGE SCALE GENOMIC DNA]</scope>
    <source>
        <strain evidence="2 3">JPY 581</strain>
    </source>
</reference>
<keyword evidence="3" id="KW-1185">Reference proteome</keyword>
<dbReference type="STRING" id="863227.GCA_000373005_05432"/>
<proteinExistence type="predicted"/>